<evidence type="ECO:0000313" key="1">
    <source>
        <dbReference type="EMBL" id="BBJ45647.1"/>
    </source>
</evidence>
<dbReference type="Proteomes" id="UP000463951">
    <property type="component" value="Chromosome"/>
</dbReference>
<gene>
    <name evidence="1" type="ORF">SSPO_083650</name>
</gene>
<evidence type="ECO:0000313" key="2">
    <source>
        <dbReference type="Proteomes" id="UP000463951"/>
    </source>
</evidence>
<name>A0A499VHK0_9ACTN</name>
<accession>A0A499VHK0</accession>
<organism evidence="1 2">
    <name type="scientific">Streptomyces antimycoticus</name>
    <dbReference type="NCBI Taxonomy" id="68175"/>
    <lineage>
        <taxon>Bacteria</taxon>
        <taxon>Bacillati</taxon>
        <taxon>Actinomycetota</taxon>
        <taxon>Actinomycetes</taxon>
        <taxon>Kitasatosporales</taxon>
        <taxon>Streptomycetaceae</taxon>
        <taxon>Streptomyces</taxon>
        <taxon>Streptomyces violaceusniger group</taxon>
    </lineage>
</organism>
<protein>
    <submittedName>
        <fullName evidence="1">Uncharacterized protein</fullName>
    </submittedName>
</protein>
<dbReference type="EMBL" id="AP019620">
    <property type="protein sequence ID" value="BBJ45647.1"/>
    <property type="molecule type" value="Genomic_DNA"/>
</dbReference>
<reference evidence="1 2" key="1">
    <citation type="journal article" date="2020" name="Int. J. Syst. Evol. Microbiol.">
        <title>Reclassification of Streptomyces castelarensis and Streptomyces sporoclivatus as later heterotypic synonyms of Streptomyces antimycoticus.</title>
        <authorList>
            <person name="Komaki H."/>
            <person name="Tamura T."/>
        </authorList>
    </citation>
    <scope>NUCLEOTIDE SEQUENCE [LARGE SCALE GENOMIC DNA]</scope>
    <source>
        <strain evidence="1 2">NBRC 100767</strain>
    </source>
</reference>
<proteinExistence type="predicted"/>
<sequence length="106" mass="11897">MLARIREGSWPAQMTSNHTSPVNQSAGAFVVGWGVTNFKGFSFFRGFLRCRFGVASVSLRSFPCRDFQARTSARTRAEEGFLLGEKHPGIKLSPAVRRRTVPHWEP</sequence>
<dbReference type="AlphaFoldDB" id="A0A499VHK0"/>